<name>A0A9D1E1G5_9BACT</name>
<dbReference type="PROSITE" id="PS51257">
    <property type="entry name" value="PROKAR_LIPOPROTEIN"/>
    <property type="match status" value="1"/>
</dbReference>
<dbReference type="EMBL" id="DVHI01000070">
    <property type="protein sequence ID" value="HIR62975.1"/>
    <property type="molecule type" value="Genomic_DNA"/>
</dbReference>
<protein>
    <recommendedName>
        <fullName evidence="4">LPP20 lipoprotein</fullName>
    </recommendedName>
</protein>
<proteinExistence type="predicted"/>
<accession>A0A9D1E1G5</accession>
<gene>
    <name evidence="2" type="ORF">IAC94_05585</name>
</gene>
<evidence type="ECO:0000256" key="1">
    <source>
        <dbReference type="SAM" id="SignalP"/>
    </source>
</evidence>
<dbReference type="AlphaFoldDB" id="A0A9D1E1G5"/>
<evidence type="ECO:0008006" key="4">
    <source>
        <dbReference type="Google" id="ProtNLM"/>
    </source>
</evidence>
<evidence type="ECO:0000313" key="2">
    <source>
        <dbReference type="EMBL" id="HIR62975.1"/>
    </source>
</evidence>
<organism evidence="2 3">
    <name type="scientific">Candidatus Coprenecus avistercoris</name>
    <dbReference type="NCBI Taxonomy" id="2840730"/>
    <lineage>
        <taxon>Bacteria</taxon>
        <taxon>Pseudomonadati</taxon>
        <taxon>Bacteroidota</taxon>
        <taxon>Bacteroidia</taxon>
        <taxon>Bacteroidales</taxon>
        <taxon>Rikenellaceae</taxon>
        <taxon>Rikenellaceae incertae sedis</taxon>
        <taxon>Candidatus Coprenecus</taxon>
    </lineage>
</organism>
<comment type="caution">
    <text evidence="2">The sequence shown here is derived from an EMBL/GenBank/DDBJ whole genome shotgun (WGS) entry which is preliminary data.</text>
</comment>
<keyword evidence="1" id="KW-0732">Signal</keyword>
<evidence type="ECO:0000313" key="3">
    <source>
        <dbReference type="Proteomes" id="UP000886744"/>
    </source>
</evidence>
<reference evidence="2" key="1">
    <citation type="submission" date="2020-10" db="EMBL/GenBank/DDBJ databases">
        <authorList>
            <person name="Gilroy R."/>
        </authorList>
    </citation>
    <scope>NUCLEOTIDE SEQUENCE</scope>
    <source>
        <strain evidence="2">ChiHjej13B12-12457</strain>
    </source>
</reference>
<sequence>MKNFSIAAASAVLSVMVMSCGAPTQMATAPASSNSPFGETFEAPCQEYDTEEYFTATGIASGAQTRIGAVHSLALNNAQNIVRQKMQHAYKGAIDDYSNAIGTNAGTDIQEKMERGGTQIIDRIINDTKENCVKYSAVDDRGNVTCYVGIRISKEEVATSIADFVSDDEELKVRFNEFDFRKRMEENFKKFEEN</sequence>
<feature type="signal peptide" evidence="1">
    <location>
        <begin position="1"/>
        <end position="21"/>
    </location>
</feature>
<reference evidence="2" key="2">
    <citation type="journal article" date="2021" name="PeerJ">
        <title>Extensive microbial diversity within the chicken gut microbiome revealed by metagenomics and culture.</title>
        <authorList>
            <person name="Gilroy R."/>
            <person name="Ravi A."/>
            <person name="Getino M."/>
            <person name="Pursley I."/>
            <person name="Horton D.L."/>
            <person name="Alikhan N.F."/>
            <person name="Baker D."/>
            <person name="Gharbi K."/>
            <person name="Hall N."/>
            <person name="Watson M."/>
            <person name="Adriaenssens E.M."/>
            <person name="Foster-Nyarko E."/>
            <person name="Jarju S."/>
            <person name="Secka A."/>
            <person name="Antonio M."/>
            <person name="Oren A."/>
            <person name="Chaudhuri R.R."/>
            <person name="La Ragione R."/>
            <person name="Hildebrand F."/>
            <person name="Pallen M.J."/>
        </authorList>
    </citation>
    <scope>NUCLEOTIDE SEQUENCE</scope>
    <source>
        <strain evidence="2">ChiHjej13B12-12457</strain>
    </source>
</reference>
<dbReference type="Proteomes" id="UP000886744">
    <property type="component" value="Unassembled WGS sequence"/>
</dbReference>
<feature type="chain" id="PRO_5038734800" description="LPP20 lipoprotein" evidence="1">
    <location>
        <begin position="22"/>
        <end position="194"/>
    </location>
</feature>